<evidence type="ECO:0000313" key="1">
    <source>
        <dbReference type="EMBL" id="KAB8278890.1"/>
    </source>
</evidence>
<gene>
    <name evidence="1" type="ORF">BDV30DRAFT_102741</name>
</gene>
<organism evidence="1 2">
    <name type="scientific">Aspergillus minisclerotigenes</name>
    <dbReference type="NCBI Taxonomy" id="656917"/>
    <lineage>
        <taxon>Eukaryota</taxon>
        <taxon>Fungi</taxon>
        <taxon>Dikarya</taxon>
        <taxon>Ascomycota</taxon>
        <taxon>Pezizomycotina</taxon>
        <taxon>Eurotiomycetes</taxon>
        <taxon>Eurotiomycetidae</taxon>
        <taxon>Eurotiales</taxon>
        <taxon>Aspergillaceae</taxon>
        <taxon>Aspergillus</taxon>
        <taxon>Aspergillus subgen. Circumdati</taxon>
    </lineage>
</organism>
<sequence>MHVFPLLLLIHHGQLYPPSRSRFCRQPRSSLHKKLPAASGADASRFHPLFYCCFACDTSGRTCYLGVFVFIFIPSRIFSEPHPFFGTYILYKLVIGLF</sequence>
<name>A0A5N6JKL8_9EURO</name>
<evidence type="ECO:0000313" key="2">
    <source>
        <dbReference type="Proteomes" id="UP000326289"/>
    </source>
</evidence>
<dbReference type="EMBL" id="ML732766">
    <property type="protein sequence ID" value="KAB8278890.1"/>
    <property type="molecule type" value="Genomic_DNA"/>
</dbReference>
<accession>A0A5N6JKL8</accession>
<reference evidence="1 2" key="1">
    <citation type="submission" date="2019-04" db="EMBL/GenBank/DDBJ databases">
        <title>Fungal friends and foes A comparative genomics study of 23 Aspergillus species from section Flavi.</title>
        <authorList>
            <consortium name="DOE Joint Genome Institute"/>
            <person name="Kjaerbolling I."/>
            <person name="Vesth T.C."/>
            <person name="Frisvad J.C."/>
            <person name="Nybo J.L."/>
            <person name="Theobald S."/>
            <person name="Kildgaard S."/>
            <person name="Petersen T.I."/>
            <person name="Kuo A."/>
            <person name="Sato A."/>
            <person name="Lyhne E.K."/>
            <person name="Kogle M.E."/>
            <person name="Wiebenga A."/>
            <person name="Kun R.S."/>
            <person name="Lubbers R.J."/>
            <person name="Makela M.R."/>
            <person name="Barry K."/>
            <person name="Chovatia M."/>
            <person name="Clum A."/>
            <person name="Daum C."/>
            <person name="Haridas S."/>
            <person name="He G."/>
            <person name="LaButti K."/>
            <person name="Lipzen A."/>
            <person name="Mondo S."/>
            <person name="Pangilinan J."/>
            <person name="Riley R."/>
            <person name="Salamov A."/>
            <person name="Simmons B.A."/>
            <person name="Magnuson J.K."/>
            <person name="Henrissat B."/>
            <person name="Mortensen U.H."/>
            <person name="Larsen T.O."/>
            <person name="De vries R.P."/>
            <person name="Grigoriev I.V."/>
            <person name="Machida M."/>
            <person name="Baker S.E."/>
            <person name="Andersen M.R."/>
        </authorList>
    </citation>
    <scope>NUCLEOTIDE SEQUENCE [LARGE SCALE GENOMIC DNA]</scope>
    <source>
        <strain evidence="1 2">CBS 117635</strain>
    </source>
</reference>
<protein>
    <submittedName>
        <fullName evidence="1">Uncharacterized protein</fullName>
    </submittedName>
</protein>
<dbReference type="Proteomes" id="UP000326289">
    <property type="component" value="Unassembled WGS sequence"/>
</dbReference>
<proteinExistence type="predicted"/>
<keyword evidence="2" id="KW-1185">Reference proteome</keyword>
<dbReference type="AlphaFoldDB" id="A0A5N6JKL8"/>